<gene>
    <name evidence="3" type="ORF">PENSOL_c001G10445</name>
</gene>
<dbReference type="Proteomes" id="UP000191612">
    <property type="component" value="Unassembled WGS sequence"/>
</dbReference>
<evidence type="ECO:0000313" key="3">
    <source>
        <dbReference type="EMBL" id="OQE03786.1"/>
    </source>
</evidence>
<dbReference type="Gene3D" id="3.30.300.30">
    <property type="match status" value="1"/>
</dbReference>
<evidence type="ECO:0000313" key="4">
    <source>
        <dbReference type="Proteomes" id="UP000191612"/>
    </source>
</evidence>
<feature type="domain" description="AMP-dependent synthetase/ligase" evidence="1">
    <location>
        <begin position="90"/>
        <end position="455"/>
    </location>
</feature>
<feature type="domain" description="AMP-binding enzyme C-terminal" evidence="2">
    <location>
        <begin position="507"/>
        <end position="587"/>
    </location>
</feature>
<dbReference type="InterPro" id="IPR045851">
    <property type="entry name" value="AMP-bd_C_sf"/>
</dbReference>
<dbReference type="STRING" id="60172.A0A1V6RQ58"/>
<dbReference type="CDD" id="cd05911">
    <property type="entry name" value="Firefly_Luc_like"/>
    <property type="match status" value="1"/>
</dbReference>
<reference evidence="4" key="1">
    <citation type="journal article" date="2017" name="Nat. Microbiol.">
        <title>Global analysis of biosynthetic gene clusters reveals vast potential of secondary metabolite production in Penicillium species.</title>
        <authorList>
            <person name="Nielsen J.C."/>
            <person name="Grijseels S."/>
            <person name="Prigent S."/>
            <person name="Ji B."/>
            <person name="Dainat J."/>
            <person name="Nielsen K.F."/>
            <person name="Frisvad J.C."/>
            <person name="Workman M."/>
            <person name="Nielsen J."/>
        </authorList>
    </citation>
    <scope>NUCLEOTIDE SEQUENCE [LARGE SCALE GENOMIC DNA]</scope>
    <source>
        <strain evidence="4">IBT 29525</strain>
    </source>
</reference>
<proteinExistence type="predicted"/>
<protein>
    <recommendedName>
        <fullName evidence="5">AMP-dependent synthetase/ligase domain-containing protein</fullName>
    </recommendedName>
</protein>
<accession>A0A1V6RQ58</accession>
<dbReference type="SUPFAM" id="SSF56801">
    <property type="entry name" value="Acetyl-CoA synthetase-like"/>
    <property type="match status" value="1"/>
</dbReference>
<evidence type="ECO:0000259" key="2">
    <source>
        <dbReference type="Pfam" id="PF13193"/>
    </source>
</evidence>
<dbReference type="EMBL" id="MDYO01000001">
    <property type="protein sequence ID" value="OQE03786.1"/>
    <property type="molecule type" value="Genomic_DNA"/>
</dbReference>
<dbReference type="InterPro" id="IPR042099">
    <property type="entry name" value="ANL_N_sf"/>
</dbReference>
<evidence type="ECO:0000259" key="1">
    <source>
        <dbReference type="Pfam" id="PF00501"/>
    </source>
</evidence>
<keyword evidence="4" id="KW-1185">Reference proteome</keyword>
<name>A0A1V6RQ58_9EURO</name>
<sequence>MSQSSGLSRYDHFKAIFSRHSSQEPEVKGDTTSEITLVPRQTQPPRYKKHGLPQNYNAQHSMIFEPAERVLLPTKDLLSYIFDEPSYDQDQPIYVDVKNPTRSISCNQARKLVRQLIAGLRASGLQKGDCVLIHSFNDISYSILVLAIIGAGGCFTGSNPSYTPHELAHHIRASESKFLFSEPEILDSLMSAVGETNIPKQNVWVFDNLGQAIPDGMKSWKQLLEVGEEDWVRFNDLETCQQTTAARLFSSGTTGLPKAVTITHYNLIGQHELVYGVNPRPYPISRVIAVPIFHASAAPVSHISTLKAGSVAYMMRRFDLETYLTTVEKYNVTDLAMVPPIVIAILISPLSQRRPYLRKARTAGCGAAPLDKNVQARFRSLMGDNAPFTQVWGMTETSCVATMFPYPEYDDTGSVGRLIPNLEAKLIDENGKNISAFGVRGELCVRGPTVTPGYFNNPETNAEAFDSEGWFKTGDIAYCDQRTRKWYIVDRRKELIKVRGFQVAPPELEAVLLSHPQIVDAAVIGITFPGADIEYPRAYVVRRPGDSGSKLTEAEIQEYVLSRLAKYKTLTGGVKFVGAIARNPSGKILKRVLREDAKKEIEAGLLKAKL</sequence>
<evidence type="ECO:0008006" key="5">
    <source>
        <dbReference type="Google" id="ProtNLM"/>
    </source>
</evidence>
<dbReference type="GO" id="GO:0016405">
    <property type="term" value="F:CoA-ligase activity"/>
    <property type="evidence" value="ECO:0007669"/>
    <property type="project" value="TreeGrafter"/>
</dbReference>
<dbReference type="AlphaFoldDB" id="A0A1V6RQ58"/>
<dbReference type="InterPro" id="IPR025110">
    <property type="entry name" value="AMP-bd_C"/>
</dbReference>
<dbReference type="Gene3D" id="3.40.50.12780">
    <property type="entry name" value="N-terminal domain of ligase-like"/>
    <property type="match status" value="1"/>
</dbReference>
<dbReference type="Pfam" id="PF13193">
    <property type="entry name" value="AMP-binding_C"/>
    <property type="match status" value="1"/>
</dbReference>
<organism evidence="3 4">
    <name type="scientific">Penicillium solitum</name>
    <dbReference type="NCBI Taxonomy" id="60172"/>
    <lineage>
        <taxon>Eukaryota</taxon>
        <taxon>Fungi</taxon>
        <taxon>Dikarya</taxon>
        <taxon>Ascomycota</taxon>
        <taxon>Pezizomycotina</taxon>
        <taxon>Eurotiomycetes</taxon>
        <taxon>Eurotiomycetidae</taxon>
        <taxon>Eurotiales</taxon>
        <taxon>Aspergillaceae</taxon>
        <taxon>Penicillium</taxon>
    </lineage>
</organism>
<comment type="caution">
    <text evidence="3">The sequence shown here is derived from an EMBL/GenBank/DDBJ whole genome shotgun (WGS) entry which is preliminary data.</text>
</comment>
<dbReference type="InterPro" id="IPR000873">
    <property type="entry name" value="AMP-dep_synth/lig_dom"/>
</dbReference>
<dbReference type="PANTHER" id="PTHR24096">
    <property type="entry name" value="LONG-CHAIN-FATTY-ACID--COA LIGASE"/>
    <property type="match status" value="1"/>
</dbReference>
<dbReference type="GO" id="GO:0019748">
    <property type="term" value="P:secondary metabolic process"/>
    <property type="evidence" value="ECO:0007669"/>
    <property type="project" value="TreeGrafter"/>
</dbReference>
<dbReference type="Pfam" id="PF00501">
    <property type="entry name" value="AMP-binding"/>
    <property type="match status" value="1"/>
</dbReference>
<dbReference type="PANTHER" id="PTHR24096:SF265">
    <property type="entry name" value="ENZYME, PUTATIVE (AFU_ORTHOLOGUE AFUA_5G14270)-RELATED"/>
    <property type="match status" value="1"/>
</dbReference>